<keyword evidence="1" id="KW-0472">Membrane</keyword>
<protein>
    <submittedName>
        <fullName evidence="2">Uncharacterized protein</fullName>
    </submittedName>
</protein>
<keyword evidence="1" id="KW-0812">Transmembrane</keyword>
<reference evidence="2 3" key="1">
    <citation type="submission" date="2020-03" db="EMBL/GenBank/DDBJ databases">
        <title>Whole genome shotgun sequence of Phytohabitans houttuyneae NBRC 108639.</title>
        <authorList>
            <person name="Komaki H."/>
            <person name="Tamura T."/>
        </authorList>
    </citation>
    <scope>NUCLEOTIDE SEQUENCE [LARGE SCALE GENOMIC DNA]</scope>
    <source>
        <strain evidence="2 3">NBRC 108639</strain>
    </source>
</reference>
<dbReference type="Proteomes" id="UP000482800">
    <property type="component" value="Unassembled WGS sequence"/>
</dbReference>
<accession>A0A6V8JWT1</accession>
<keyword evidence="1" id="KW-1133">Transmembrane helix</keyword>
<feature type="transmembrane region" description="Helical" evidence="1">
    <location>
        <begin position="343"/>
        <end position="361"/>
    </location>
</feature>
<dbReference type="AlphaFoldDB" id="A0A6V8JWT1"/>
<proteinExistence type="predicted"/>
<comment type="caution">
    <text evidence="2">The sequence shown here is derived from an EMBL/GenBank/DDBJ whole genome shotgun (WGS) entry which is preliminary data.</text>
</comment>
<evidence type="ECO:0000313" key="3">
    <source>
        <dbReference type="Proteomes" id="UP000482800"/>
    </source>
</evidence>
<feature type="transmembrane region" description="Helical" evidence="1">
    <location>
        <begin position="290"/>
        <end position="323"/>
    </location>
</feature>
<dbReference type="EMBL" id="BLPF01000001">
    <property type="protein sequence ID" value="GFJ77163.1"/>
    <property type="molecule type" value="Genomic_DNA"/>
</dbReference>
<organism evidence="2 3">
    <name type="scientific">Phytohabitans houttuyneae</name>
    <dbReference type="NCBI Taxonomy" id="1076126"/>
    <lineage>
        <taxon>Bacteria</taxon>
        <taxon>Bacillati</taxon>
        <taxon>Actinomycetota</taxon>
        <taxon>Actinomycetes</taxon>
        <taxon>Micromonosporales</taxon>
        <taxon>Micromonosporaceae</taxon>
    </lineage>
</organism>
<feature type="transmembrane region" description="Helical" evidence="1">
    <location>
        <begin position="218"/>
        <end position="237"/>
    </location>
</feature>
<evidence type="ECO:0000313" key="2">
    <source>
        <dbReference type="EMBL" id="GFJ77163.1"/>
    </source>
</evidence>
<keyword evidence="3" id="KW-1185">Reference proteome</keyword>
<name>A0A6V8JWT1_9ACTN</name>
<reference evidence="2 3" key="2">
    <citation type="submission" date="2020-03" db="EMBL/GenBank/DDBJ databases">
        <authorList>
            <person name="Ichikawa N."/>
            <person name="Kimura A."/>
            <person name="Kitahashi Y."/>
            <person name="Uohara A."/>
        </authorList>
    </citation>
    <scope>NUCLEOTIDE SEQUENCE [LARGE SCALE GENOMIC DNA]</scope>
    <source>
        <strain evidence="2 3">NBRC 108639</strain>
    </source>
</reference>
<gene>
    <name evidence="2" type="ORF">Phou_013430</name>
</gene>
<evidence type="ECO:0000256" key="1">
    <source>
        <dbReference type="SAM" id="Phobius"/>
    </source>
</evidence>
<sequence>MARHPVRAKDFAVGEEPATVVVGLIASPGPAAEMAEALVGGLARQMGERLPGARWSVRVVADRLVGGPAPLHELVARTRRRLLDGGWQLAVFLTDLPLQTARRPVVAHASSAHGVAVLSLPALGAVGVERRADEAIVRLVAVLVGGGDAPVDVKPSGDDGGGKHRDALLRRLRELGTVAGDDRGAGLVTGVITGNLRLLIGMLRANRPWRLAVELSRALVAAVAAGVFALVTNDIWLLADNLGWLRQTLVGAGSVLAVVLTLLLGADLWERAPPQRDPEVVRATREQVVLLNAVTVTTLVIGVLALYCALFVLSLVSVLLLVPPGLHAAALDHPTGFSDQVELAWLVSALATLGGALGAGLESDETVREAAYAYQPDRSLTG</sequence>
<feature type="transmembrane region" description="Helical" evidence="1">
    <location>
        <begin position="249"/>
        <end position="269"/>
    </location>
</feature>